<keyword evidence="3" id="KW-1185">Reference proteome</keyword>
<reference evidence="2 3" key="1">
    <citation type="submission" date="2018-04" db="EMBL/GenBank/DDBJ databases">
        <title>WGS assembly of Panicum hallii var. hallii HAL2.</title>
        <authorList>
            <person name="Lovell J."/>
            <person name="Jenkins J."/>
            <person name="Lowry D."/>
            <person name="Mamidi S."/>
            <person name="Sreedasyam A."/>
            <person name="Weng X."/>
            <person name="Barry K."/>
            <person name="Bonette J."/>
            <person name="Campitelli B."/>
            <person name="Daum C."/>
            <person name="Gordon S."/>
            <person name="Gould B."/>
            <person name="Lipzen A."/>
            <person name="MacQueen A."/>
            <person name="Palacio-Mejia J."/>
            <person name="Plott C."/>
            <person name="Shakirov E."/>
            <person name="Shu S."/>
            <person name="Yoshinaga Y."/>
            <person name="Zane M."/>
            <person name="Rokhsar D."/>
            <person name="Grimwood J."/>
            <person name="Schmutz J."/>
            <person name="Juenger T."/>
        </authorList>
    </citation>
    <scope>NUCLEOTIDE SEQUENCE [LARGE SCALE GENOMIC DNA]</scope>
    <source>
        <strain evidence="3">cv. HAL2</strain>
    </source>
</reference>
<proteinExistence type="predicted"/>
<dbReference type="AlphaFoldDB" id="A0A2T7E6Z2"/>
<feature type="compositionally biased region" description="Basic and acidic residues" evidence="1">
    <location>
        <begin position="103"/>
        <end position="115"/>
    </location>
</feature>
<dbReference type="Proteomes" id="UP000244336">
    <property type="component" value="Chromosome 3"/>
</dbReference>
<dbReference type="Gramene" id="PUZ63593">
    <property type="protein sequence ID" value="PUZ63593"/>
    <property type="gene ID" value="GQ55_3G080500"/>
</dbReference>
<name>A0A2T7E6Z2_9POAL</name>
<feature type="compositionally biased region" description="Low complexity" evidence="1">
    <location>
        <begin position="90"/>
        <end position="100"/>
    </location>
</feature>
<dbReference type="EMBL" id="CM009751">
    <property type="protein sequence ID" value="PUZ63593.1"/>
    <property type="molecule type" value="Genomic_DNA"/>
</dbReference>
<organism evidence="2 3">
    <name type="scientific">Panicum hallii var. hallii</name>
    <dbReference type="NCBI Taxonomy" id="1504633"/>
    <lineage>
        <taxon>Eukaryota</taxon>
        <taxon>Viridiplantae</taxon>
        <taxon>Streptophyta</taxon>
        <taxon>Embryophyta</taxon>
        <taxon>Tracheophyta</taxon>
        <taxon>Spermatophyta</taxon>
        <taxon>Magnoliopsida</taxon>
        <taxon>Liliopsida</taxon>
        <taxon>Poales</taxon>
        <taxon>Poaceae</taxon>
        <taxon>PACMAD clade</taxon>
        <taxon>Panicoideae</taxon>
        <taxon>Panicodae</taxon>
        <taxon>Paniceae</taxon>
        <taxon>Panicinae</taxon>
        <taxon>Panicum</taxon>
        <taxon>Panicum sect. Panicum</taxon>
    </lineage>
</organism>
<protein>
    <submittedName>
        <fullName evidence="2">Uncharacterized protein</fullName>
    </submittedName>
</protein>
<accession>A0A2T7E6Z2</accession>
<evidence type="ECO:0000313" key="3">
    <source>
        <dbReference type="Proteomes" id="UP000244336"/>
    </source>
</evidence>
<gene>
    <name evidence="2" type="ORF">GQ55_3G080500</name>
</gene>
<evidence type="ECO:0000313" key="2">
    <source>
        <dbReference type="EMBL" id="PUZ63593.1"/>
    </source>
</evidence>
<evidence type="ECO:0000256" key="1">
    <source>
        <dbReference type="SAM" id="MobiDB-lite"/>
    </source>
</evidence>
<feature type="region of interest" description="Disordered" evidence="1">
    <location>
        <begin position="90"/>
        <end position="132"/>
    </location>
</feature>
<sequence>MTESMDALTTKLEGFDAMMQKILDKVTGLEAWKTAADASMDALISKANATATHLRRLEVPPPPPQAASTVYSPPPPPAWVNPFDLNLAPRQAARPSASALERPSGHPHDSSHRDAGGGILGSHPPHPVTGGGAGISQALFHLEVRINGLFQVCQQGFLWPRES</sequence>